<evidence type="ECO:0000313" key="6">
    <source>
        <dbReference type="EMBL" id="BBL80185.1"/>
    </source>
</evidence>
<dbReference type="PANTHER" id="PTHR42916">
    <property type="entry name" value="2-SUCCINYL-5-ENOLPYRUVYL-6-HYDROXY-3-CYCLOHEXENE-1-CARBOXYLATE SYNTHASE"/>
    <property type="match status" value="1"/>
</dbReference>
<dbReference type="GO" id="GO:0043748">
    <property type="term" value="F:O-succinylbenzoate synthase activity"/>
    <property type="evidence" value="ECO:0007669"/>
    <property type="project" value="UniProtKB-EC"/>
</dbReference>
<dbReference type="InterPro" id="IPR041338">
    <property type="entry name" value="OSBS_N"/>
</dbReference>
<dbReference type="EMBL" id="AP019791">
    <property type="protein sequence ID" value="BBL80185.1"/>
    <property type="molecule type" value="Genomic_DNA"/>
</dbReference>
<dbReference type="NCBIfam" id="TIGR01927">
    <property type="entry name" value="menC_gam_Gplu"/>
    <property type="match status" value="1"/>
</dbReference>
<evidence type="ECO:0000256" key="3">
    <source>
        <dbReference type="ARBA" id="ARBA00023239"/>
    </source>
</evidence>
<keyword evidence="3" id="KW-0456">Lyase</keyword>
<dbReference type="PROSITE" id="PS00909">
    <property type="entry name" value="MR_MLE_2"/>
    <property type="match status" value="1"/>
</dbReference>
<evidence type="ECO:0000313" key="7">
    <source>
        <dbReference type="Proteomes" id="UP000318065"/>
    </source>
</evidence>
<evidence type="ECO:0000259" key="5">
    <source>
        <dbReference type="SMART" id="SM00922"/>
    </source>
</evidence>
<keyword evidence="1" id="KW-0479">Metal-binding</keyword>
<dbReference type="GO" id="GO:0009063">
    <property type="term" value="P:amino acid catabolic process"/>
    <property type="evidence" value="ECO:0007669"/>
    <property type="project" value="InterPro"/>
</dbReference>
<dbReference type="AlphaFoldDB" id="A0A510HLG7"/>
<reference evidence="6" key="1">
    <citation type="journal article" date="2019" name="Microbiol. Resour. Announc.">
        <title>Complete Genome Sequence of Rubrobacter xylanophilus Strain AA3-22, Isolated from Arima Onsen in Japan.</title>
        <authorList>
            <person name="Tomariguchi N."/>
            <person name="Miyazaki K."/>
        </authorList>
    </citation>
    <scope>NUCLEOTIDE SEQUENCE [LARGE SCALE GENOMIC DNA]</scope>
    <source>
        <strain evidence="6">AA3-22</strain>
    </source>
</reference>
<dbReference type="Pfam" id="PF13378">
    <property type="entry name" value="MR_MLE_C"/>
    <property type="match status" value="1"/>
</dbReference>
<dbReference type="Gene3D" id="3.30.390.10">
    <property type="entry name" value="Enolase-like, N-terminal domain"/>
    <property type="match status" value="1"/>
</dbReference>
<dbReference type="InterPro" id="IPR029017">
    <property type="entry name" value="Enolase-like_N"/>
</dbReference>
<evidence type="ECO:0000256" key="2">
    <source>
        <dbReference type="ARBA" id="ARBA00022842"/>
    </source>
</evidence>
<name>A0A510HLG7_9ACTN</name>
<accession>A0A510HLG7</accession>
<dbReference type="InterPro" id="IPR036849">
    <property type="entry name" value="Enolase-like_C_sf"/>
</dbReference>
<keyword evidence="7" id="KW-1185">Reference proteome</keyword>
<dbReference type="GO" id="GO:0009234">
    <property type="term" value="P:menaquinone biosynthetic process"/>
    <property type="evidence" value="ECO:0007669"/>
    <property type="project" value="UniProtKB-UniRule"/>
</dbReference>
<dbReference type="SFLD" id="SFLDG00180">
    <property type="entry name" value="muconate_cycloisomerase"/>
    <property type="match status" value="1"/>
</dbReference>
<dbReference type="Pfam" id="PF21508">
    <property type="entry name" value="MenC_N"/>
    <property type="match status" value="1"/>
</dbReference>
<organism evidence="6 7">
    <name type="scientific">Rubrobacter xylanophilus</name>
    <dbReference type="NCBI Taxonomy" id="49319"/>
    <lineage>
        <taxon>Bacteria</taxon>
        <taxon>Bacillati</taxon>
        <taxon>Actinomycetota</taxon>
        <taxon>Rubrobacteria</taxon>
        <taxon>Rubrobacterales</taxon>
        <taxon>Rubrobacteraceae</taxon>
        <taxon>Rubrobacter</taxon>
    </lineage>
</organism>
<dbReference type="SUPFAM" id="SSF51604">
    <property type="entry name" value="Enolase C-terminal domain-like"/>
    <property type="match status" value="1"/>
</dbReference>
<dbReference type="SMART" id="SM00922">
    <property type="entry name" value="MR_MLE"/>
    <property type="match status" value="1"/>
</dbReference>
<dbReference type="SFLD" id="SFLDF00009">
    <property type="entry name" value="o-succinylbenzoate_synthase"/>
    <property type="match status" value="1"/>
</dbReference>
<dbReference type="Proteomes" id="UP000318065">
    <property type="component" value="Chromosome"/>
</dbReference>
<dbReference type="InterPro" id="IPR018110">
    <property type="entry name" value="Mandel_Rmase/mucon_lact_enz_CS"/>
</dbReference>
<dbReference type="SFLD" id="SFLDS00001">
    <property type="entry name" value="Enolase"/>
    <property type="match status" value="1"/>
</dbReference>
<dbReference type="GO" id="GO:0046872">
    <property type="term" value="F:metal ion binding"/>
    <property type="evidence" value="ECO:0007669"/>
    <property type="project" value="UniProtKB-KW"/>
</dbReference>
<dbReference type="SUPFAM" id="SSF54826">
    <property type="entry name" value="Enolase N-terminal domain-like"/>
    <property type="match status" value="1"/>
</dbReference>
<dbReference type="PANTHER" id="PTHR42916:SF1">
    <property type="entry name" value="PROTEIN PHYLLO, CHLOROPLASTIC"/>
    <property type="match status" value="1"/>
</dbReference>
<dbReference type="InterPro" id="IPR029065">
    <property type="entry name" value="Enolase_C-like"/>
</dbReference>
<keyword evidence="2" id="KW-0460">Magnesium</keyword>
<dbReference type="Gene3D" id="3.20.20.120">
    <property type="entry name" value="Enolase-like C-terminal domain"/>
    <property type="match status" value="1"/>
</dbReference>
<protein>
    <recommendedName>
        <fullName evidence="4">o-succinylbenzoate synthase</fullName>
        <ecNumber evidence="4">4.2.1.113</ecNumber>
    </recommendedName>
</protein>
<proteinExistence type="predicted"/>
<gene>
    <name evidence="6" type="primary">menC</name>
    <name evidence="6" type="ORF">RxyAA322_20390</name>
</gene>
<sequence length="314" mass="33085">MREGLLIRLEEDGACGWGEAAPLPGFSRETLEEAARDLRALAAGGDPAHACSSARFAFELARLNLESSSSGRPLHALLSPHPAEEVRLCGLLEGPLEAVLSGAEGMREAGYAAVKLKVGRADPEEEAALVGELSALLGGVQLRLDANRAWSFGEALRFCRAVRGVPIEYLEEPLFEAGDLPLLAEETGVPLALDETLREIEPEDLARCRHVRAVVLKPTLLGGLSRSLAFAREARRIGAVAVASSSYESGIGTLGLLTLAAALGEVPAGLDTYRALGEDVLEDPLPLAGPRVDVAALLGEEHAVRVDPLEEVAA</sequence>
<feature type="domain" description="Mandelate racemase/muconate lactonizing enzyme C-terminal" evidence="5">
    <location>
        <begin position="96"/>
        <end position="190"/>
    </location>
</feature>
<evidence type="ECO:0000256" key="4">
    <source>
        <dbReference type="NCBIfam" id="TIGR01927"/>
    </source>
</evidence>
<dbReference type="EC" id="4.2.1.113" evidence="4"/>
<evidence type="ECO:0000256" key="1">
    <source>
        <dbReference type="ARBA" id="ARBA00022723"/>
    </source>
</evidence>
<dbReference type="InterPro" id="IPR013342">
    <property type="entry name" value="Mandelate_racemase_C"/>
</dbReference>